<dbReference type="Proteomes" id="UP000295568">
    <property type="component" value="Segment"/>
</dbReference>
<sequence length="83" mass="9555">MTTNISRIADQIDPRQAQLALARIMKTVGELDEWDAETIEFVLMKVERATPKTMLVAGERIDWPSYTDGDDRDAVEFWQEVEP</sequence>
<evidence type="ECO:0000313" key="1">
    <source>
        <dbReference type="EMBL" id="QBP33367.1"/>
    </source>
</evidence>
<dbReference type="KEGG" id="vg:55012108"/>
<reference evidence="1 2" key="1">
    <citation type="submission" date="2019-02" db="EMBL/GenBank/DDBJ databases">
        <authorList>
            <person name="Rowley M."/>
            <person name="Stucki C."/>
            <person name="Ghiringhelli B."/>
            <person name="Naegele L."/>
            <person name="Emmons C.B."/>
            <person name="Slowan-Pomeroy T."/>
            <person name="Briggs L.A."/>
            <person name="Garlena R.A."/>
            <person name="Russell D.A."/>
            <person name="Pope W.H."/>
            <person name="Molloy S.D."/>
            <person name="Jacobs-Sera D."/>
            <person name="Hatfull G.F."/>
        </authorList>
    </citation>
    <scope>NUCLEOTIDE SEQUENCE [LARGE SCALE GENOMIC DNA]</scope>
</reference>
<proteinExistence type="predicted"/>
<name>A0A482JLV4_9CAUD</name>
<accession>A0A482JLV4</accession>
<dbReference type="EMBL" id="MK524501">
    <property type="protein sequence ID" value="QBP33367.1"/>
    <property type="molecule type" value="Genomic_DNA"/>
</dbReference>
<protein>
    <submittedName>
        <fullName evidence="1">Uncharacterized protein</fullName>
    </submittedName>
</protein>
<dbReference type="RefSeq" id="YP_009820667.1">
    <property type="nucleotide sequence ID" value="NC_048169.1"/>
</dbReference>
<keyword evidence="2" id="KW-1185">Reference proteome</keyword>
<dbReference type="GeneID" id="55012108"/>
<gene>
    <name evidence="1" type="primary">153</name>
    <name evidence="1" type="ORF">SEA_BRUTONGASTER_153</name>
</gene>
<organism evidence="1 2">
    <name type="scientific">Gordonia phage BrutonGaster</name>
    <dbReference type="NCBI Taxonomy" id="2530116"/>
    <lineage>
        <taxon>Viruses</taxon>
        <taxon>Duplodnaviria</taxon>
        <taxon>Heunggongvirae</taxon>
        <taxon>Uroviricota</taxon>
        <taxon>Caudoviricetes</taxon>
        <taxon>Oneupvirus</taxon>
        <taxon>Oneupvirus brutongaster</taxon>
    </lineage>
</organism>
<evidence type="ECO:0000313" key="2">
    <source>
        <dbReference type="Proteomes" id="UP000295568"/>
    </source>
</evidence>